<name>A0A1H4AKR0_SELRU</name>
<accession>A0A1H4AKR0</accession>
<dbReference type="RefSeq" id="WP_074673543.1">
    <property type="nucleotide sequence ID" value="NZ_FNQG01000021.1"/>
</dbReference>
<dbReference type="OrthoDB" id="2066280at2"/>
<dbReference type="Proteomes" id="UP000183469">
    <property type="component" value="Unassembled WGS sequence"/>
</dbReference>
<gene>
    <name evidence="1" type="ORF">SAMN05660648_02929</name>
</gene>
<reference evidence="1 2" key="1">
    <citation type="submission" date="2016-10" db="EMBL/GenBank/DDBJ databases">
        <authorList>
            <person name="de Groot N.N."/>
        </authorList>
    </citation>
    <scope>NUCLEOTIDE SEQUENCE [LARGE SCALE GENOMIC DNA]</scope>
    <source>
        <strain evidence="1 2">DSM 2872</strain>
    </source>
</reference>
<evidence type="ECO:0000313" key="1">
    <source>
        <dbReference type="EMBL" id="SEA36361.1"/>
    </source>
</evidence>
<protein>
    <submittedName>
        <fullName evidence="1">Uncharacterized protein</fullName>
    </submittedName>
</protein>
<dbReference type="AlphaFoldDB" id="A0A1H4AKR0"/>
<organism evidence="1 2">
    <name type="scientific">Selenomonas ruminantium</name>
    <dbReference type="NCBI Taxonomy" id="971"/>
    <lineage>
        <taxon>Bacteria</taxon>
        <taxon>Bacillati</taxon>
        <taxon>Bacillota</taxon>
        <taxon>Negativicutes</taxon>
        <taxon>Selenomonadales</taxon>
        <taxon>Selenomonadaceae</taxon>
        <taxon>Selenomonas</taxon>
    </lineage>
</organism>
<evidence type="ECO:0000313" key="2">
    <source>
        <dbReference type="Proteomes" id="UP000183469"/>
    </source>
</evidence>
<proteinExistence type="predicted"/>
<sequence>MFIKVNNSVMFNLSKAVVINVKRRGENGDKGTVVELKLVIDRPLRSGWYEGPLRLGKYNTFERAQEVLDDIYNAIARGDRVYTMPEE</sequence>
<dbReference type="EMBL" id="FNQG01000021">
    <property type="protein sequence ID" value="SEA36361.1"/>
    <property type="molecule type" value="Genomic_DNA"/>
</dbReference>